<protein>
    <recommendedName>
        <fullName evidence="1">DUF4218 domain-containing protein</fullName>
    </recommendedName>
</protein>
<dbReference type="Pfam" id="PF13960">
    <property type="entry name" value="DUF4218"/>
    <property type="match status" value="1"/>
</dbReference>
<organism evidence="2 3">
    <name type="scientific">Sesamum angolense</name>
    <dbReference type="NCBI Taxonomy" id="2727404"/>
    <lineage>
        <taxon>Eukaryota</taxon>
        <taxon>Viridiplantae</taxon>
        <taxon>Streptophyta</taxon>
        <taxon>Embryophyta</taxon>
        <taxon>Tracheophyta</taxon>
        <taxon>Spermatophyta</taxon>
        <taxon>Magnoliopsida</taxon>
        <taxon>eudicotyledons</taxon>
        <taxon>Gunneridae</taxon>
        <taxon>Pentapetalae</taxon>
        <taxon>asterids</taxon>
        <taxon>lamiids</taxon>
        <taxon>Lamiales</taxon>
        <taxon>Pedaliaceae</taxon>
        <taxon>Sesamum</taxon>
    </lineage>
</organism>
<dbReference type="PANTHER" id="PTHR48258">
    <property type="entry name" value="DUF4218 DOMAIN-CONTAINING PROTEIN-RELATED"/>
    <property type="match status" value="1"/>
</dbReference>
<gene>
    <name evidence="2" type="ORF">Sango_2782700</name>
</gene>
<reference evidence="2" key="2">
    <citation type="journal article" date="2024" name="Plant">
        <title>Genomic evolution and insights into agronomic trait innovations of Sesamum species.</title>
        <authorList>
            <person name="Miao H."/>
            <person name="Wang L."/>
            <person name="Qu L."/>
            <person name="Liu H."/>
            <person name="Sun Y."/>
            <person name="Le M."/>
            <person name="Wang Q."/>
            <person name="Wei S."/>
            <person name="Zheng Y."/>
            <person name="Lin W."/>
            <person name="Duan Y."/>
            <person name="Cao H."/>
            <person name="Xiong S."/>
            <person name="Wang X."/>
            <person name="Wei L."/>
            <person name="Li C."/>
            <person name="Ma Q."/>
            <person name="Ju M."/>
            <person name="Zhao R."/>
            <person name="Li G."/>
            <person name="Mu C."/>
            <person name="Tian Q."/>
            <person name="Mei H."/>
            <person name="Zhang T."/>
            <person name="Gao T."/>
            <person name="Zhang H."/>
        </authorList>
    </citation>
    <scope>NUCLEOTIDE SEQUENCE</scope>
    <source>
        <strain evidence="2">K16</strain>
    </source>
</reference>
<proteinExistence type="predicted"/>
<dbReference type="PANTHER" id="PTHR48258:SF3">
    <property type="entry name" value="FK506-BINDING PROTEIN 4-LIKE ISOFORM X1"/>
    <property type="match status" value="1"/>
</dbReference>
<accession>A0AAE1W0X0</accession>
<keyword evidence="3" id="KW-1185">Reference proteome</keyword>
<dbReference type="Proteomes" id="UP001289374">
    <property type="component" value="Unassembled WGS sequence"/>
</dbReference>
<dbReference type="EMBL" id="JACGWL010000574">
    <property type="protein sequence ID" value="KAK4383365.1"/>
    <property type="molecule type" value="Genomic_DNA"/>
</dbReference>
<sequence>MIFDAAEPSYFASSHDGVHNDGTRSCPVDVGPSSYCYGRGPYDYDESRYKPFRGLDQHQKKSPYGVLSFGMAYRWSIVGVMGCLLCMDDTRAFHLQHDSKMCYFDCHRWFLPEHHSYRRNKKAFTKICVVNKVAHLSLTGDQILDWVANISPVVEMPLLLPSGYVMDIKGKTKDNMNGRRDLKIICNCLKLKLDEHRPNVMSKAVLYPGEGAEEEELRMNGMKSHDCHIFMQKLIPIAFCEMLPKHLYGLENSVAIILCNLEKIFPLSFFDSIKHLIIHLPYEAHVGGLVQYRWMYQFERFLHELKKKMKNESHVEASIVEAYIVEEIGLFTSPRRNDERMSSDDEIQVSIFNYPGKASDSTN</sequence>
<feature type="domain" description="DUF4218" evidence="1">
    <location>
        <begin position="245"/>
        <end position="333"/>
    </location>
</feature>
<dbReference type="InterPro" id="IPR025452">
    <property type="entry name" value="DUF4218"/>
</dbReference>
<name>A0AAE1W0X0_9LAMI</name>
<dbReference type="AlphaFoldDB" id="A0AAE1W0X0"/>
<dbReference type="Pfam" id="PF02992">
    <property type="entry name" value="Transposase_21"/>
    <property type="match status" value="1"/>
</dbReference>
<evidence type="ECO:0000313" key="2">
    <source>
        <dbReference type="EMBL" id="KAK4383365.1"/>
    </source>
</evidence>
<reference evidence="2" key="1">
    <citation type="submission" date="2020-06" db="EMBL/GenBank/DDBJ databases">
        <authorList>
            <person name="Li T."/>
            <person name="Hu X."/>
            <person name="Zhang T."/>
            <person name="Song X."/>
            <person name="Zhang H."/>
            <person name="Dai N."/>
            <person name="Sheng W."/>
            <person name="Hou X."/>
            <person name="Wei L."/>
        </authorList>
    </citation>
    <scope>NUCLEOTIDE SEQUENCE</scope>
    <source>
        <strain evidence="2">K16</strain>
        <tissue evidence="2">Leaf</tissue>
    </source>
</reference>
<evidence type="ECO:0000259" key="1">
    <source>
        <dbReference type="Pfam" id="PF13960"/>
    </source>
</evidence>
<dbReference type="InterPro" id="IPR004242">
    <property type="entry name" value="Transposase_21"/>
</dbReference>
<evidence type="ECO:0000313" key="3">
    <source>
        <dbReference type="Proteomes" id="UP001289374"/>
    </source>
</evidence>
<comment type="caution">
    <text evidence="2">The sequence shown here is derived from an EMBL/GenBank/DDBJ whole genome shotgun (WGS) entry which is preliminary data.</text>
</comment>